<proteinExistence type="predicted"/>
<keyword evidence="4" id="KW-1185">Reference proteome</keyword>
<dbReference type="PANTHER" id="PTHR33371:SF4">
    <property type="entry name" value="INTERMEMBRANE PHOSPHOLIPID TRANSPORT SYSTEM BINDING PROTEIN MLAD"/>
    <property type="match status" value="1"/>
</dbReference>
<accession>A0ABS3YXI7</accession>
<sequence>MKISNETKVGALTAIAITVLILGFNFLKGKSTGGNDVFAVFPNVDKLTVSNPVFINGLQVGKVSSLKEKDKNLSGIVVTITLTKDLNIPRNSVATLNSELLGTTSVNIFLGNGNDFLKEGDTIRTERSLALTDKLQKSLDPAINNINKTLQSMDEVLQKLNTILDPNTRNNLQGIVANLAMSSNSLQKLLNSETGMLAKTIGNLNTITTDFARNSPKIDSTFSNLQTATDKLAKARIDEAISSMNRTMSKLEGAIGKLDSKDGTAGLLLNDRQLYDEIRRTNRSLTILLDDLRVNPKRYINISLFGGKDKKGPLKAPLDTLKQ</sequence>
<feature type="transmembrane region" description="Helical" evidence="1">
    <location>
        <begin position="9"/>
        <end position="27"/>
    </location>
</feature>
<reference evidence="3 4" key="1">
    <citation type="submission" date="2021-03" db="EMBL/GenBank/DDBJ databases">
        <title>Assistant Professor.</title>
        <authorList>
            <person name="Huq M.A."/>
        </authorList>
    </citation>
    <scope>NUCLEOTIDE SEQUENCE [LARGE SCALE GENOMIC DNA]</scope>
    <source>
        <strain evidence="3 4">MAH-29</strain>
    </source>
</reference>
<organism evidence="3 4">
    <name type="scientific">Niastella soli</name>
    <dbReference type="NCBI Taxonomy" id="2821487"/>
    <lineage>
        <taxon>Bacteria</taxon>
        <taxon>Pseudomonadati</taxon>
        <taxon>Bacteroidota</taxon>
        <taxon>Chitinophagia</taxon>
        <taxon>Chitinophagales</taxon>
        <taxon>Chitinophagaceae</taxon>
        <taxon>Niastella</taxon>
    </lineage>
</organism>
<feature type="domain" description="Mce/MlaD" evidence="2">
    <location>
        <begin position="34"/>
        <end position="107"/>
    </location>
</feature>
<dbReference type="Pfam" id="PF02470">
    <property type="entry name" value="MlaD"/>
    <property type="match status" value="1"/>
</dbReference>
<dbReference type="InterPro" id="IPR003399">
    <property type="entry name" value="Mce/MlaD"/>
</dbReference>
<dbReference type="InterPro" id="IPR052336">
    <property type="entry name" value="MlaD_Phospholipid_Transporter"/>
</dbReference>
<keyword evidence="1" id="KW-0472">Membrane</keyword>
<keyword evidence="1" id="KW-0812">Transmembrane</keyword>
<keyword evidence="1" id="KW-1133">Transmembrane helix</keyword>
<dbReference type="EMBL" id="JAGHKO010000004">
    <property type="protein sequence ID" value="MBO9202634.1"/>
    <property type="molecule type" value="Genomic_DNA"/>
</dbReference>
<gene>
    <name evidence="3" type="ORF">J7I42_20260</name>
</gene>
<evidence type="ECO:0000256" key="1">
    <source>
        <dbReference type="SAM" id="Phobius"/>
    </source>
</evidence>
<protein>
    <submittedName>
        <fullName evidence="3">MCE family protein</fullName>
    </submittedName>
</protein>
<evidence type="ECO:0000259" key="2">
    <source>
        <dbReference type="Pfam" id="PF02470"/>
    </source>
</evidence>
<dbReference type="RefSeq" id="WP_209140675.1">
    <property type="nucleotide sequence ID" value="NZ_JAGHKO010000004.1"/>
</dbReference>
<dbReference type="PANTHER" id="PTHR33371">
    <property type="entry name" value="INTERMEMBRANE PHOSPHOLIPID TRANSPORT SYSTEM BINDING PROTEIN MLAD-RELATED"/>
    <property type="match status" value="1"/>
</dbReference>
<evidence type="ECO:0000313" key="4">
    <source>
        <dbReference type="Proteomes" id="UP000677244"/>
    </source>
</evidence>
<name>A0ABS3YXI7_9BACT</name>
<evidence type="ECO:0000313" key="3">
    <source>
        <dbReference type="EMBL" id="MBO9202634.1"/>
    </source>
</evidence>
<dbReference type="Proteomes" id="UP000677244">
    <property type="component" value="Unassembled WGS sequence"/>
</dbReference>
<comment type="caution">
    <text evidence="3">The sequence shown here is derived from an EMBL/GenBank/DDBJ whole genome shotgun (WGS) entry which is preliminary data.</text>
</comment>